<accession>A0A5Q0THE7</accession>
<reference evidence="1 2" key="1">
    <citation type="submission" date="2019-10" db="EMBL/GenBank/DDBJ databases">
        <title>Vibrio sp. nov., isolated from Coralline algae surface.</title>
        <authorList>
            <person name="Geng Y."/>
            <person name="Zhang X."/>
        </authorList>
    </citation>
    <scope>NUCLEOTIDE SEQUENCE [LARGE SCALE GENOMIC DNA]</scope>
    <source>
        <strain evidence="1 2">SM1977</strain>
    </source>
</reference>
<sequence length="178" mass="19344">MNANENMCEFRDETQSAFDDACCAFASTENMTQIARALGMSAKILHNKLNPEQPHKLNPIELIAITKVSGNFTLLNCLLNGVDVVTAQIPKSNNQADLITRALEAGMHSGDLQRMAASAINKINMSRTERHNLIQKCQLGIGNLVMLVSDLENRSGSFTTLVSMSSDMALNGFMPGLS</sequence>
<evidence type="ECO:0000313" key="2">
    <source>
        <dbReference type="Proteomes" id="UP000348942"/>
    </source>
</evidence>
<dbReference type="Pfam" id="PF06892">
    <property type="entry name" value="Phage_CP76"/>
    <property type="match status" value="1"/>
</dbReference>
<protein>
    <submittedName>
        <fullName evidence="1">Transcriptional regulator</fullName>
    </submittedName>
</protein>
<organism evidence="1 2">
    <name type="scientific">Vibrio algicola</name>
    <dbReference type="NCBI Taxonomy" id="2662262"/>
    <lineage>
        <taxon>Bacteria</taxon>
        <taxon>Pseudomonadati</taxon>
        <taxon>Pseudomonadota</taxon>
        <taxon>Gammaproteobacteria</taxon>
        <taxon>Vibrionales</taxon>
        <taxon>Vibrionaceae</taxon>
        <taxon>Vibrio</taxon>
    </lineage>
</organism>
<dbReference type="GO" id="GO:0003677">
    <property type="term" value="F:DNA binding"/>
    <property type="evidence" value="ECO:0007669"/>
    <property type="project" value="InterPro"/>
</dbReference>
<proteinExistence type="predicted"/>
<evidence type="ECO:0000313" key="1">
    <source>
        <dbReference type="EMBL" id="QGA64739.1"/>
    </source>
</evidence>
<keyword evidence="2" id="KW-1185">Reference proteome</keyword>
<gene>
    <name evidence="1" type="ORF">GFB47_04580</name>
</gene>
<dbReference type="EMBL" id="CP045699">
    <property type="protein sequence ID" value="QGA64739.1"/>
    <property type="molecule type" value="Genomic_DNA"/>
</dbReference>
<dbReference type="AlphaFoldDB" id="A0A5Q0THE7"/>
<dbReference type="Proteomes" id="UP000348942">
    <property type="component" value="Chromosome 1"/>
</dbReference>
<dbReference type="RefSeq" id="WP_153446890.1">
    <property type="nucleotide sequence ID" value="NZ_CP045699.1"/>
</dbReference>
<dbReference type="InterPro" id="IPR009679">
    <property type="entry name" value="Phage_186_CII-like"/>
</dbReference>
<name>A0A5Q0THE7_9VIBR</name>